<dbReference type="EMBL" id="GBXM01017682">
    <property type="protein sequence ID" value="JAH90895.1"/>
    <property type="molecule type" value="Transcribed_RNA"/>
</dbReference>
<dbReference type="AlphaFoldDB" id="A0A0E9WMV6"/>
<reference evidence="1" key="1">
    <citation type="submission" date="2014-11" db="EMBL/GenBank/DDBJ databases">
        <authorList>
            <person name="Amaro Gonzalez C."/>
        </authorList>
    </citation>
    <scope>NUCLEOTIDE SEQUENCE</scope>
</reference>
<sequence>MLPRGIVILKQKRAFPNCSHKVGSTESLESRMSFCLHWKIRGLAQTMKQPQTKGCPDTFGHILQERTTYGLQVRLGCQKLPYNMASI</sequence>
<protein>
    <submittedName>
        <fullName evidence="1">Uncharacterized protein</fullName>
    </submittedName>
</protein>
<organism evidence="1">
    <name type="scientific">Anguilla anguilla</name>
    <name type="common">European freshwater eel</name>
    <name type="synonym">Muraena anguilla</name>
    <dbReference type="NCBI Taxonomy" id="7936"/>
    <lineage>
        <taxon>Eukaryota</taxon>
        <taxon>Metazoa</taxon>
        <taxon>Chordata</taxon>
        <taxon>Craniata</taxon>
        <taxon>Vertebrata</taxon>
        <taxon>Euteleostomi</taxon>
        <taxon>Actinopterygii</taxon>
        <taxon>Neopterygii</taxon>
        <taxon>Teleostei</taxon>
        <taxon>Anguilliformes</taxon>
        <taxon>Anguillidae</taxon>
        <taxon>Anguilla</taxon>
    </lineage>
</organism>
<accession>A0A0E9WMV6</accession>
<reference evidence="1" key="2">
    <citation type="journal article" date="2015" name="Fish Shellfish Immunol.">
        <title>Early steps in the European eel (Anguilla anguilla)-Vibrio vulnificus interaction in the gills: Role of the RtxA13 toxin.</title>
        <authorList>
            <person name="Callol A."/>
            <person name="Pajuelo D."/>
            <person name="Ebbesson L."/>
            <person name="Teles M."/>
            <person name="MacKenzie S."/>
            <person name="Amaro C."/>
        </authorList>
    </citation>
    <scope>NUCLEOTIDE SEQUENCE</scope>
</reference>
<proteinExistence type="predicted"/>
<evidence type="ECO:0000313" key="1">
    <source>
        <dbReference type="EMBL" id="JAH90895.1"/>
    </source>
</evidence>
<name>A0A0E9WMV6_ANGAN</name>